<evidence type="ECO:0000256" key="4">
    <source>
        <dbReference type="PIRSR" id="PIRSR000331-2"/>
    </source>
</evidence>
<dbReference type="Gene3D" id="2.40.110.10">
    <property type="entry name" value="Butyryl-CoA Dehydrogenase, subunit A, domain 2"/>
    <property type="match status" value="1"/>
</dbReference>
<evidence type="ECO:0000256" key="3">
    <source>
        <dbReference type="ARBA" id="ARBA00023002"/>
    </source>
</evidence>
<organism evidence="7 8">
    <name type="scientific">[Clostridium] symbiosum ATCC 14940</name>
    <dbReference type="NCBI Taxonomy" id="411472"/>
    <lineage>
        <taxon>Bacteria</taxon>
        <taxon>Bacillati</taxon>
        <taxon>Bacillota</taxon>
        <taxon>Clostridia</taxon>
        <taxon>Lachnospirales</taxon>
        <taxon>Lachnospiraceae</taxon>
        <taxon>Otoolea</taxon>
    </lineage>
</organism>
<name>A0ABC9TYA8_CLOSY</name>
<sequence>MYFSGTIIALNIGRNDNLHAPRTGHRLQSNTNTLLIRKGRIIMALMTGEQYVESMRKLNLQVYMFGEKIENPVDDPILRPSLNSVKMTYDLAQMPEYEDLMTSTSNLTGEKINRFTNIHMNAQDLVKKVKMQRLCGQKTAACFQRCVGMDAFNAVYSTSYEIDEKYGTHYFENFKKFLQYTQEKDLTVDGAMTDPKGDRSLAPHAQKDPDLFLHVVERRPDGIVVRGAKAHQTGFVNSHEVIVMPTQSMGPEDRDYAVSFACPTDAEGIFMIVGRQSCDTRKLEGSDIDVGNSRFGGMEALVIFDNVFIPNDRIFLDGETEFAGVLVERFAGYHRQSYGGCKVGVGDVLIGAAAAAADYNGAARASHVKDKLIEMTHLNETLYCCGIACSAEGAQTKSGNYLIDLLLANVCKQNVTRFPYEIARLAEDIAGGLMVTAPSEKDLRDPKLGRYIDKYFRGVNDVPTEDRMRMMRLVENLTLGSAAVGYRTESMHGAGSPQAQRIMIARQGNIGMKKKLAKDIAGIKES</sequence>
<reference evidence="7 8" key="1">
    <citation type="submission" date="2013-07" db="EMBL/GenBank/DDBJ databases">
        <authorList>
            <person name="Weinstock G."/>
            <person name="Sodergren E."/>
            <person name="Wylie T."/>
            <person name="Fulton L."/>
            <person name="Fulton R."/>
            <person name="Fronick C."/>
            <person name="O'Laughlin M."/>
            <person name="Godfrey J."/>
            <person name="Miner T."/>
            <person name="Herter B."/>
            <person name="Appelbaum E."/>
            <person name="Cordes M."/>
            <person name="Lek S."/>
            <person name="Wollam A."/>
            <person name="Pepin K.H."/>
            <person name="Palsikar V.B."/>
            <person name="Mitreva M."/>
            <person name="Wilson R.K."/>
        </authorList>
    </citation>
    <scope>NUCLEOTIDE SEQUENCE [LARGE SCALE GENOMIC DNA]</scope>
    <source>
        <strain evidence="7 8">ATCC 14940</strain>
    </source>
</reference>
<dbReference type="PANTHER" id="PTHR36117">
    <property type="entry name" value="4-HYDROXYPHENYLACETATE 3-MONOOXYGENASE-RELATED"/>
    <property type="match status" value="1"/>
</dbReference>
<dbReference type="Gene3D" id="1.10.3140.10">
    <property type="entry name" value="4-hydroxybutyryl-coa dehydratase, domain 1"/>
    <property type="match status" value="1"/>
</dbReference>
<dbReference type="InterPro" id="IPR024719">
    <property type="entry name" value="HpaB/PvcC/4-BUDH_C"/>
</dbReference>
<dbReference type="SUPFAM" id="SSF47203">
    <property type="entry name" value="Acyl-CoA dehydrogenase C-terminal domain-like"/>
    <property type="match status" value="1"/>
</dbReference>
<evidence type="ECO:0000256" key="1">
    <source>
        <dbReference type="ARBA" id="ARBA00022630"/>
    </source>
</evidence>
<evidence type="ECO:0000313" key="7">
    <source>
        <dbReference type="EMBL" id="ERI77294.1"/>
    </source>
</evidence>
<feature type="domain" description="HpaB/PvcC/4-BUDH N-terminal" evidence="6">
    <location>
        <begin position="47"/>
        <end position="316"/>
    </location>
</feature>
<feature type="domain" description="HpaB/PvcC/4-BUDH C-terminal" evidence="5">
    <location>
        <begin position="324"/>
        <end position="522"/>
    </location>
</feature>
<protein>
    <submittedName>
        <fullName evidence="7">Gamma-aminobutyrate metabolism dehydratase/isomerase</fullName>
    </submittedName>
</protein>
<dbReference type="InterPro" id="IPR009100">
    <property type="entry name" value="AcylCoA_DH/oxidase_NM_dom_sf"/>
</dbReference>
<dbReference type="EMBL" id="AWSU01000160">
    <property type="protein sequence ID" value="ERI77294.1"/>
    <property type="molecule type" value="Genomic_DNA"/>
</dbReference>
<dbReference type="InterPro" id="IPR024674">
    <property type="entry name" value="HpaB/PvcC/4-BUDH_N"/>
</dbReference>
<dbReference type="Pfam" id="PF11794">
    <property type="entry name" value="HpaB_N"/>
    <property type="match status" value="1"/>
</dbReference>
<dbReference type="InterPro" id="IPR036250">
    <property type="entry name" value="AcylCo_DH-like_C"/>
</dbReference>
<dbReference type="InterPro" id="IPR004925">
    <property type="entry name" value="HpaB/PvcC/4-BUDH"/>
</dbReference>
<proteinExistence type="predicted"/>
<dbReference type="InterPro" id="IPR046373">
    <property type="entry name" value="Acyl-CoA_Oxase/DH_mid-dom_sf"/>
</dbReference>
<dbReference type="Gene3D" id="1.20.140.10">
    <property type="entry name" value="Butyryl-CoA Dehydrogenase, subunit A, domain 3"/>
    <property type="match status" value="1"/>
</dbReference>
<keyword evidence="3" id="KW-0560">Oxidoreductase</keyword>
<dbReference type="GO" id="GO:0016491">
    <property type="term" value="F:oxidoreductase activity"/>
    <property type="evidence" value="ECO:0007669"/>
    <property type="project" value="UniProtKB-KW"/>
</dbReference>
<dbReference type="AlphaFoldDB" id="A0ABC9TYA8"/>
<comment type="caution">
    <text evidence="7">The sequence shown here is derived from an EMBL/GenBank/DDBJ whole genome shotgun (WGS) entry which is preliminary data.</text>
</comment>
<dbReference type="PIRSF" id="PIRSF000331">
    <property type="entry name" value="HpaA_HpaB"/>
    <property type="match status" value="1"/>
</dbReference>
<evidence type="ECO:0000259" key="5">
    <source>
        <dbReference type="Pfam" id="PF03241"/>
    </source>
</evidence>
<accession>A0ABC9TYA8</accession>
<evidence type="ECO:0000313" key="8">
    <source>
        <dbReference type="Proteomes" id="UP000016491"/>
    </source>
</evidence>
<keyword evidence="1" id="KW-0285">Flavoprotein</keyword>
<dbReference type="Proteomes" id="UP000016491">
    <property type="component" value="Unassembled WGS sequence"/>
</dbReference>
<evidence type="ECO:0000256" key="2">
    <source>
        <dbReference type="ARBA" id="ARBA00022827"/>
    </source>
</evidence>
<gene>
    <name evidence="7" type="ORF">CLOSYM_02083</name>
</gene>
<dbReference type="PANTHER" id="PTHR36117:SF3">
    <property type="entry name" value="4-HYDROXYPHENYLACETATE 3-MONOOXYGENASE-RELATED"/>
    <property type="match status" value="1"/>
</dbReference>
<dbReference type="Pfam" id="PF03241">
    <property type="entry name" value="HpaB"/>
    <property type="match status" value="1"/>
</dbReference>
<dbReference type="SUPFAM" id="SSF56645">
    <property type="entry name" value="Acyl-CoA dehydrogenase NM domain-like"/>
    <property type="match status" value="1"/>
</dbReference>
<keyword evidence="2 4" id="KW-0274">FAD</keyword>
<evidence type="ECO:0000259" key="6">
    <source>
        <dbReference type="Pfam" id="PF11794"/>
    </source>
</evidence>
<feature type="binding site" evidence="4">
    <location>
        <position position="233"/>
    </location>
    <ligand>
        <name>FAD</name>
        <dbReference type="ChEBI" id="CHEBI:57692"/>
    </ligand>
</feature>